<dbReference type="EMBL" id="DF237407">
    <property type="protein sequence ID" value="GAQ88775.1"/>
    <property type="molecule type" value="Genomic_DNA"/>
</dbReference>
<protein>
    <submittedName>
        <fullName evidence="1">Uncharacterized protein</fullName>
    </submittedName>
</protein>
<name>A0A1Y1ICU1_KLENI</name>
<accession>A0A1Y1ICU1</accession>
<dbReference type="AlphaFoldDB" id="A0A1Y1ICU1"/>
<evidence type="ECO:0000313" key="2">
    <source>
        <dbReference type="Proteomes" id="UP000054558"/>
    </source>
</evidence>
<keyword evidence="2" id="KW-1185">Reference proteome</keyword>
<organism evidence="1 2">
    <name type="scientific">Klebsormidium nitens</name>
    <name type="common">Green alga</name>
    <name type="synonym">Ulothrix nitens</name>
    <dbReference type="NCBI Taxonomy" id="105231"/>
    <lineage>
        <taxon>Eukaryota</taxon>
        <taxon>Viridiplantae</taxon>
        <taxon>Streptophyta</taxon>
        <taxon>Klebsormidiophyceae</taxon>
        <taxon>Klebsormidiales</taxon>
        <taxon>Klebsormidiaceae</taxon>
        <taxon>Klebsormidium</taxon>
    </lineage>
</organism>
<dbReference type="Proteomes" id="UP000054558">
    <property type="component" value="Unassembled WGS sequence"/>
</dbReference>
<gene>
    <name evidence="1" type="ORF">KFL_004580045</name>
</gene>
<reference evidence="1 2" key="1">
    <citation type="journal article" date="2014" name="Nat. Commun.">
        <title>Klebsormidium flaccidum genome reveals primary factors for plant terrestrial adaptation.</title>
        <authorList>
            <person name="Hori K."/>
            <person name="Maruyama F."/>
            <person name="Fujisawa T."/>
            <person name="Togashi T."/>
            <person name="Yamamoto N."/>
            <person name="Seo M."/>
            <person name="Sato S."/>
            <person name="Yamada T."/>
            <person name="Mori H."/>
            <person name="Tajima N."/>
            <person name="Moriyama T."/>
            <person name="Ikeuchi M."/>
            <person name="Watanabe M."/>
            <person name="Wada H."/>
            <person name="Kobayashi K."/>
            <person name="Saito M."/>
            <person name="Masuda T."/>
            <person name="Sasaki-Sekimoto Y."/>
            <person name="Mashiguchi K."/>
            <person name="Awai K."/>
            <person name="Shimojima M."/>
            <person name="Masuda S."/>
            <person name="Iwai M."/>
            <person name="Nobusawa T."/>
            <person name="Narise T."/>
            <person name="Kondo S."/>
            <person name="Saito H."/>
            <person name="Sato R."/>
            <person name="Murakawa M."/>
            <person name="Ihara Y."/>
            <person name="Oshima-Yamada Y."/>
            <person name="Ohtaka K."/>
            <person name="Satoh M."/>
            <person name="Sonobe K."/>
            <person name="Ishii M."/>
            <person name="Ohtani R."/>
            <person name="Kanamori-Sato M."/>
            <person name="Honoki R."/>
            <person name="Miyazaki D."/>
            <person name="Mochizuki H."/>
            <person name="Umetsu J."/>
            <person name="Higashi K."/>
            <person name="Shibata D."/>
            <person name="Kamiya Y."/>
            <person name="Sato N."/>
            <person name="Nakamura Y."/>
            <person name="Tabata S."/>
            <person name="Ida S."/>
            <person name="Kurokawa K."/>
            <person name="Ohta H."/>
        </authorList>
    </citation>
    <scope>NUCLEOTIDE SEQUENCE [LARGE SCALE GENOMIC DNA]</scope>
    <source>
        <strain evidence="1 2">NIES-2285</strain>
    </source>
</reference>
<proteinExistence type="predicted"/>
<sequence length="141" mass="14855">MFGGVSDAGVDYFFLSAFQYNDCTPQQLDKVAAFDGCLWTEVPHSITLAYNVTAQTMVLGNLGNGTWNSVYMLLSVSSLPLPPPPPPLVVTSSPPAVKTSGSGDGFLVPLLGALAGASITTKRIMKLGCVDNEAFKEHSKS</sequence>
<evidence type="ECO:0000313" key="1">
    <source>
        <dbReference type="EMBL" id="GAQ88775.1"/>
    </source>
</evidence>